<dbReference type="AlphaFoldDB" id="A0A267FEC0"/>
<keyword evidence="4" id="KW-1185">Reference proteome</keyword>
<dbReference type="Pfam" id="PF11977">
    <property type="entry name" value="RNase_Zc3h12a"/>
    <property type="match status" value="1"/>
</dbReference>
<feature type="region of interest" description="Disordered" evidence="1">
    <location>
        <begin position="297"/>
        <end position="319"/>
    </location>
</feature>
<dbReference type="InterPro" id="IPR021869">
    <property type="entry name" value="RNase_Zc3h12_NYN"/>
</dbReference>
<evidence type="ECO:0000256" key="1">
    <source>
        <dbReference type="SAM" id="MobiDB-lite"/>
    </source>
</evidence>
<comment type="caution">
    <text evidence="3">The sequence shown here is derived from an EMBL/GenBank/DDBJ whole genome shotgun (WGS) entry which is preliminary data.</text>
</comment>
<sequence>KISKSCETQQQTMLAHLSRLCLASRPDQPVFEESPLHPLDPLDPNFPLDPESPCPPDVPLSLPPPHDPPSLPPPHDPPSPSSPNDPPSPPFLPHDPPSPLPPPHDSPTPRGFILDGANALHYPGTNRTPQVACLLALIDHLGKKYYNSKCYVICSSSCQQYVESNDRLKVMWRKHKLAVLPRQCDDDLALLRYAAEHDMVVVSNDRYRKYLEDRYRDCGLVNDAMRETIKERVFSYTYLDGLGADVQPDSRGPGCPILQAVVNRQELDSRLCVPVNSKQHSRPGSFQCASRLTYSDSTKATKTKAPKDLPALLSDLRKH</sequence>
<feature type="compositionally biased region" description="Low complexity" evidence="1">
    <location>
        <begin position="36"/>
        <end position="49"/>
    </location>
</feature>
<dbReference type="Proteomes" id="UP000215902">
    <property type="component" value="Unassembled WGS sequence"/>
</dbReference>
<feature type="compositionally biased region" description="Pro residues" evidence="1">
    <location>
        <begin position="50"/>
        <end position="106"/>
    </location>
</feature>
<name>A0A267FEC0_9PLAT</name>
<dbReference type="Gene3D" id="3.40.50.11980">
    <property type="match status" value="1"/>
</dbReference>
<gene>
    <name evidence="3" type="ORF">BOX15_Mlig025582g1</name>
</gene>
<feature type="domain" description="RNase NYN" evidence="2">
    <location>
        <begin position="113"/>
        <end position="239"/>
    </location>
</feature>
<proteinExistence type="predicted"/>
<evidence type="ECO:0000313" key="3">
    <source>
        <dbReference type="EMBL" id="PAA72098.1"/>
    </source>
</evidence>
<feature type="non-terminal residue" evidence="3">
    <location>
        <position position="1"/>
    </location>
</feature>
<evidence type="ECO:0000259" key="2">
    <source>
        <dbReference type="Pfam" id="PF11977"/>
    </source>
</evidence>
<protein>
    <recommendedName>
        <fullName evidence="2">RNase NYN domain-containing protein</fullName>
    </recommendedName>
</protein>
<organism evidence="3 4">
    <name type="scientific">Macrostomum lignano</name>
    <dbReference type="NCBI Taxonomy" id="282301"/>
    <lineage>
        <taxon>Eukaryota</taxon>
        <taxon>Metazoa</taxon>
        <taxon>Spiralia</taxon>
        <taxon>Lophotrochozoa</taxon>
        <taxon>Platyhelminthes</taxon>
        <taxon>Rhabditophora</taxon>
        <taxon>Macrostomorpha</taxon>
        <taxon>Macrostomida</taxon>
        <taxon>Macrostomidae</taxon>
        <taxon>Macrostomum</taxon>
    </lineage>
</organism>
<evidence type="ECO:0000313" key="4">
    <source>
        <dbReference type="Proteomes" id="UP000215902"/>
    </source>
</evidence>
<dbReference type="EMBL" id="NIVC01001113">
    <property type="protein sequence ID" value="PAA72098.1"/>
    <property type="molecule type" value="Genomic_DNA"/>
</dbReference>
<reference evidence="3 4" key="1">
    <citation type="submission" date="2017-06" db="EMBL/GenBank/DDBJ databases">
        <title>A platform for efficient transgenesis in Macrostomum lignano, a flatworm model organism for stem cell research.</title>
        <authorList>
            <person name="Berezikov E."/>
        </authorList>
    </citation>
    <scope>NUCLEOTIDE SEQUENCE [LARGE SCALE GENOMIC DNA]</scope>
    <source>
        <strain evidence="3">DV1</strain>
        <tissue evidence="3">Whole organism</tissue>
    </source>
</reference>
<feature type="region of interest" description="Disordered" evidence="1">
    <location>
        <begin position="29"/>
        <end position="114"/>
    </location>
</feature>
<accession>A0A267FEC0</accession>